<dbReference type="GO" id="GO:0008033">
    <property type="term" value="P:tRNA processing"/>
    <property type="evidence" value="ECO:0007669"/>
    <property type="project" value="UniProtKB-KW"/>
</dbReference>
<gene>
    <name evidence="13" type="ORF">DES52_11164</name>
</gene>
<dbReference type="Pfam" id="PF01743">
    <property type="entry name" value="PolyA_pol"/>
    <property type="match status" value="1"/>
</dbReference>
<keyword evidence="10 11" id="KW-0694">RNA-binding</keyword>
<dbReference type="GO" id="GO:0000049">
    <property type="term" value="F:tRNA binding"/>
    <property type="evidence" value="ECO:0007669"/>
    <property type="project" value="UniProtKB-KW"/>
</dbReference>
<dbReference type="PANTHER" id="PTHR47788:SF1">
    <property type="entry name" value="A-ADDING TRNA NUCLEOTIDYLTRANSFERASE"/>
    <property type="match status" value="1"/>
</dbReference>
<dbReference type="CDD" id="cd05398">
    <property type="entry name" value="NT_ClassII-CCAase"/>
    <property type="match status" value="1"/>
</dbReference>
<reference evidence="13 14" key="1">
    <citation type="submission" date="2018-06" db="EMBL/GenBank/DDBJ databases">
        <title>Genomic Encyclopedia of Type Strains, Phase IV (KMG-IV): sequencing the most valuable type-strain genomes for metagenomic binning, comparative biology and taxonomic classification.</title>
        <authorList>
            <person name="Goeker M."/>
        </authorList>
    </citation>
    <scope>NUCLEOTIDE SEQUENCE [LARGE SCALE GENOMIC DNA]</scope>
    <source>
        <strain evidence="13 14">DSM 18048</strain>
    </source>
</reference>
<evidence type="ECO:0000313" key="14">
    <source>
        <dbReference type="Proteomes" id="UP000248326"/>
    </source>
</evidence>
<evidence type="ECO:0000256" key="8">
    <source>
        <dbReference type="ARBA" id="ARBA00022741"/>
    </source>
</evidence>
<dbReference type="RefSeq" id="WP_110887472.1">
    <property type="nucleotide sequence ID" value="NZ_QJSX01000011.1"/>
</dbReference>
<comment type="cofactor">
    <cofactor evidence="1">
        <name>Mg(2+)</name>
        <dbReference type="ChEBI" id="CHEBI:18420"/>
    </cofactor>
</comment>
<sequence>MTSRDAVLSHLQPDDRAFLAQLADLARPARVALVGGAVRDALLGRTPLDFDVVVQGANVERLAEATTLKFVYHPRYDNATLTLPDGRHLDLIHARREAYEHPGAAPDPSPGTLHEDLARRDFTINAMAFELGRDSLLDPFGGADDLHRKLLRPLHDASFRDDASRLVRGARLAARLNLDLAPEGYAQVPDAVRFASETPRVKLELPLVFEEDRPGLVLSALRRWEATSLLGQDATDAFLELDASSVATPIEYAAAWLAHQPIGAASAWGVGERASKLLQRARSDRPYPDDAPETRLRRALHLPIPRGGLTGADVLALGVPPGPLVGAVLAHVAQLRTAGLVASRDDELRAANAFLLRHT</sequence>
<dbReference type="SUPFAM" id="SSF81301">
    <property type="entry name" value="Nucleotidyltransferase"/>
    <property type="match status" value="1"/>
</dbReference>
<dbReference type="OrthoDB" id="9805698at2"/>
<keyword evidence="5" id="KW-0819">tRNA processing</keyword>
<dbReference type="PANTHER" id="PTHR47788">
    <property type="entry name" value="POLYA POLYMERASE"/>
    <property type="match status" value="1"/>
</dbReference>
<evidence type="ECO:0000256" key="1">
    <source>
        <dbReference type="ARBA" id="ARBA00001946"/>
    </source>
</evidence>
<evidence type="ECO:0000256" key="2">
    <source>
        <dbReference type="ARBA" id="ARBA00007265"/>
    </source>
</evidence>
<dbReference type="GO" id="GO:0016779">
    <property type="term" value="F:nucleotidyltransferase activity"/>
    <property type="evidence" value="ECO:0007669"/>
    <property type="project" value="UniProtKB-KW"/>
</dbReference>
<keyword evidence="7" id="KW-0479">Metal-binding</keyword>
<dbReference type="Gene3D" id="1.10.3090.10">
    <property type="entry name" value="cca-adding enzyme, domain 2"/>
    <property type="match status" value="1"/>
</dbReference>
<dbReference type="EMBL" id="QJSX01000011">
    <property type="protein sequence ID" value="PYE52892.1"/>
    <property type="molecule type" value="Genomic_DNA"/>
</dbReference>
<dbReference type="InterPro" id="IPR052390">
    <property type="entry name" value="tRNA_nt/polyA_polymerase"/>
</dbReference>
<dbReference type="GO" id="GO:0000166">
    <property type="term" value="F:nucleotide binding"/>
    <property type="evidence" value="ECO:0007669"/>
    <property type="project" value="UniProtKB-KW"/>
</dbReference>
<evidence type="ECO:0000256" key="10">
    <source>
        <dbReference type="ARBA" id="ARBA00022884"/>
    </source>
</evidence>
<dbReference type="Gene3D" id="3.30.460.10">
    <property type="entry name" value="Beta Polymerase, domain 2"/>
    <property type="match status" value="1"/>
</dbReference>
<evidence type="ECO:0000256" key="7">
    <source>
        <dbReference type="ARBA" id="ARBA00022723"/>
    </source>
</evidence>
<feature type="domain" description="Poly A polymerase head" evidence="12">
    <location>
        <begin position="33"/>
        <end position="152"/>
    </location>
</feature>
<dbReference type="GO" id="GO:0046872">
    <property type="term" value="F:metal ion binding"/>
    <property type="evidence" value="ECO:0007669"/>
    <property type="project" value="UniProtKB-KW"/>
</dbReference>
<keyword evidence="14" id="KW-1185">Reference proteome</keyword>
<protein>
    <submittedName>
        <fullName evidence="13">tRNA nucleotidyltransferase (CCA-adding enzyme)</fullName>
    </submittedName>
</protein>
<organism evidence="13 14">
    <name type="scientific">Deinococcus yavapaiensis KR-236</name>
    <dbReference type="NCBI Taxonomy" id="694435"/>
    <lineage>
        <taxon>Bacteria</taxon>
        <taxon>Thermotogati</taxon>
        <taxon>Deinococcota</taxon>
        <taxon>Deinococci</taxon>
        <taxon>Deinococcales</taxon>
        <taxon>Deinococcaceae</taxon>
        <taxon>Deinococcus</taxon>
    </lineage>
</organism>
<dbReference type="AlphaFoldDB" id="A0A318S3C7"/>
<keyword evidence="9" id="KW-0460">Magnesium</keyword>
<keyword evidence="8" id="KW-0547">Nucleotide-binding</keyword>
<comment type="caution">
    <text evidence="13">The sequence shown here is derived from an EMBL/GenBank/DDBJ whole genome shotgun (WGS) entry which is preliminary data.</text>
</comment>
<dbReference type="InterPro" id="IPR002646">
    <property type="entry name" value="PolA_pol_head_dom"/>
</dbReference>
<evidence type="ECO:0000256" key="11">
    <source>
        <dbReference type="RuleBase" id="RU003953"/>
    </source>
</evidence>
<evidence type="ECO:0000256" key="4">
    <source>
        <dbReference type="ARBA" id="ARBA00022679"/>
    </source>
</evidence>
<evidence type="ECO:0000256" key="6">
    <source>
        <dbReference type="ARBA" id="ARBA00022695"/>
    </source>
</evidence>
<accession>A0A318S3C7</accession>
<comment type="similarity">
    <text evidence="2 11">Belongs to the tRNA nucleotidyltransferase/poly(A) polymerase family.</text>
</comment>
<dbReference type="InterPro" id="IPR043519">
    <property type="entry name" value="NT_sf"/>
</dbReference>
<dbReference type="Proteomes" id="UP000248326">
    <property type="component" value="Unassembled WGS sequence"/>
</dbReference>
<evidence type="ECO:0000256" key="3">
    <source>
        <dbReference type="ARBA" id="ARBA00022555"/>
    </source>
</evidence>
<evidence type="ECO:0000256" key="5">
    <source>
        <dbReference type="ARBA" id="ARBA00022694"/>
    </source>
</evidence>
<evidence type="ECO:0000259" key="12">
    <source>
        <dbReference type="Pfam" id="PF01743"/>
    </source>
</evidence>
<name>A0A318S3C7_9DEIO</name>
<keyword evidence="3" id="KW-0820">tRNA-binding</keyword>
<dbReference type="SUPFAM" id="SSF81891">
    <property type="entry name" value="Poly A polymerase C-terminal region-like"/>
    <property type="match status" value="1"/>
</dbReference>
<keyword evidence="6" id="KW-0548">Nucleotidyltransferase</keyword>
<keyword evidence="4 11" id="KW-0808">Transferase</keyword>
<evidence type="ECO:0000256" key="9">
    <source>
        <dbReference type="ARBA" id="ARBA00022842"/>
    </source>
</evidence>
<proteinExistence type="inferred from homology"/>
<evidence type="ECO:0000313" key="13">
    <source>
        <dbReference type="EMBL" id="PYE52892.1"/>
    </source>
</evidence>